<dbReference type="PANTHER" id="PTHR31189">
    <property type="entry name" value="OS03G0336100 PROTEIN-RELATED"/>
    <property type="match status" value="1"/>
</dbReference>
<evidence type="ECO:0000259" key="8">
    <source>
        <dbReference type="SMART" id="SM00835"/>
    </source>
</evidence>
<feature type="domain" description="Cupin type-1" evidence="8">
    <location>
        <begin position="2"/>
        <end position="110"/>
    </location>
</feature>
<evidence type="ECO:0000256" key="4">
    <source>
        <dbReference type="ARBA" id="ARBA00022729"/>
    </source>
</evidence>
<comment type="subunit">
    <text evidence="3">Hexamer; each subunit is composed of an acidic and a basic chain derived from a single precursor and linked by a disulfide bond.</text>
</comment>
<evidence type="ECO:0000256" key="3">
    <source>
        <dbReference type="ARBA" id="ARBA00011818"/>
    </source>
</evidence>
<dbReference type="Pfam" id="PF00190">
    <property type="entry name" value="Cupin_1"/>
    <property type="match status" value="1"/>
</dbReference>
<dbReference type="InterPro" id="IPR050253">
    <property type="entry name" value="Seed_Storage-Functional"/>
</dbReference>
<dbReference type="EnsemblPlants" id="OB02G19450.1">
    <property type="protein sequence ID" value="OB02G19450.1"/>
    <property type="gene ID" value="OB02G19450"/>
</dbReference>
<reference evidence="9" key="1">
    <citation type="submission" date="2013-04" db="UniProtKB">
        <authorList>
            <consortium name="EnsemblPlants"/>
        </authorList>
    </citation>
    <scope>IDENTIFICATION</scope>
</reference>
<sequence>MTTLDGQKFPILNVIQMSATRVNLYQNAILTPFWNVNAHSLIYIIQGRSQVQVISNLGKMVFDGVLPPGQLLVIPQYYVVLNKTQREGYQYIAIKTNANAFGVTSQGKIRYYVPYQLM</sequence>
<protein>
    <recommendedName>
        <fullName evidence="8">Cupin type-1 domain-containing protein</fullName>
    </recommendedName>
</protein>
<dbReference type="InterPro" id="IPR014710">
    <property type="entry name" value="RmlC-like_jellyroll"/>
</dbReference>
<keyword evidence="6" id="KW-0708">Seed storage protein</keyword>
<evidence type="ECO:0000256" key="2">
    <source>
        <dbReference type="ARBA" id="ARBA00007178"/>
    </source>
</evidence>
<dbReference type="GO" id="GO:0045735">
    <property type="term" value="F:nutrient reservoir activity"/>
    <property type="evidence" value="ECO:0007669"/>
    <property type="project" value="UniProtKB-KW"/>
</dbReference>
<name>J3LBC8_ORYBR</name>
<comment type="similarity">
    <text evidence="2">Belongs to the 11S seed storage protein (globulins) family.</text>
</comment>
<evidence type="ECO:0000313" key="9">
    <source>
        <dbReference type="EnsemblPlants" id="OB02G19450.1"/>
    </source>
</evidence>
<comment type="function">
    <text evidence="1">Seed storage protein.</text>
</comment>
<keyword evidence="5" id="KW-0758">Storage protein</keyword>
<dbReference type="InterPro" id="IPR011051">
    <property type="entry name" value="RmlC_Cupin_sf"/>
</dbReference>
<keyword evidence="10" id="KW-1185">Reference proteome</keyword>
<keyword evidence="7" id="KW-1015">Disulfide bond</keyword>
<evidence type="ECO:0000256" key="7">
    <source>
        <dbReference type="ARBA" id="ARBA00023157"/>
    </source>
</evidence>
<evidence type="ECO:0000256" key="6">
    <source>
        <dbReference type="ARBA" id="ARBA00023129"/>
    </source>
</evidence>
<dbReference type="GO" id="GO:0048316">
    <property type="term" value="P:seed development"/>
    <property type="evidence" value="ECO:0007669"/>
    <property type="project" value="UniProtKB-ARBA"/>
</dbReference>
<dbReference type="Gramene" id="OB02G19450.1">
    <property type="protein sequence ID" value="OB02G19450.1"/>
    <property type="gene ID" value="OB02G19450"/>
</dbReference>
<dbReference type="InterPro" id="IPR006044">
    <property type="entry name" value="11S_seedstore_pln"/>
</dbReference>
<evidence type="ECO:0000313" key="10">
    <source>
        <dbReference type="Proteomes" id="UP000006038"/>
    </source>
</evidence>
<dbReference type="Gene3D" id="2.60.120.10">
    <property type="entry name" value="Jelly Rolls"/>
    <property type="match status" value="1"/>
</dbReference>
<dbReference type="AlphaFoldDB" id="J3LBC8"/>
<dbReference type="HOGENOM" id="CLU_2076709_0_0_1"/>
<organism evidence="9">
    <name type="scientific">Oryza brachyantha</name>
    <name type="common">malo sina</name>
    <dbReference type="NCBI Taxonomy" id="4533"/>
    <lineage>
        <taxon>Eukaryota</taxon>
        <taxon>Viridiplantae</taxon>
        <taxon>Streptophyta</taxon>
        <taxon>Embryophyta</taxon>
        <taxon>Tracheophyta</taxon>
        <taxon>Spermatophyta</taxon>
        <taxon>Magnoliopsida</taxon>
        <taxon>Liliopsida</taxon>
        <taxon>Poales</taxon>
        <taxon>Poaceae</taxon>
        <taxon>BOP clade</taxon>
        <taxon>Oryzoideae</taxon>
        <taxon>Oryzeae</taxon>
        <taxon>Oryzinae</taxon>
        <taxon>Oryza</taxon>
    </lineage>
</organism>
<keyword evidence="4" id="KW-0732">Signal</keyword>
<dbReference type="PRINTS" id="PR00439">
    <property type="entry name" value="11SGLOBULIN"/>
</dbReference>
<dbReference type="Proteomes" id="UP000006038">
    <property type="component" value="Unassembled WGS sequence"/>
</dbReference>
<dbReference type="SMART" id="SM00835">
    <property type="entry name" value="Cupin_1"/>
    <property type="match status" value="1"/>
</dbReference>
<evidence type="ECO:0000256" key="1">
    <source>
        <dbReference type="ARBA" id="ARBA00003839"/>
    </source>
</evidence>
<dbReference type="STRING" id="4533.J3LBC8"/>
<evidence type="ECO:0000256" key="5">
    <source>
        <dbReference type="ARBA" id="ARBA00022761"/>
    </source>
</evidence>
<dbReference type="PANTHER" id="PTHR31189:SF35">
    <property type="entry name" value="12S SEED STORAGE PROTEIN CRB"/>
    <property type="match status" value="1"/>
</dbReference>
<accession>J3LBC8</accession>
<dbReference type="InterPro" id="IPR006045">
    <property type="entry name" value="Cupin_1"/>
</dbReference>
<proteinExistence type="inferred from homology"/>
<dbReference type="SUPFAM" id="SSF51182">
    <property type="entry name" value="RmlC-like cupins"/>
    <property type="match status" value="1"/>
</dbReference>